<accession>A0AA37NMA5</accession>
<dbReference type="EMBL" id="BQOL01000001">
    <property type="protein sequence ID" value="GKI17679.1"/>
    <property type="molecule type" value="Genomic_DNA"/>
</dbReference>
<dbReference type="InterPro" id="IPR039329">
    <property type="entry name" value="SIAE"/>
</dbReference>
<dbReference type="GO" id="GO:0005975">
    <property type="term" value="P:carbohydrate metabolic process"/>
    <property type="evidence" value="ECO:0007669"/>
    <property type="project" value="TreeGrafter"/>
</dbReference>
<gene>
    <name evidence="1" type="ORF">CE91St16_05870</name>
</gene>
<evidence type="ECO:0000313" key="1">
    <source>
        <dbReference type="EMBL" id="GKI17679.1"/>
    </source>
</evidence>
<dbReference type="AlphaFoldDB" id="A0AA37NMA5"/>
<dbReference type="PANTHER" id="PTHR22901">
    <property type="entry name" value="SIALATE O-ACETYLESTERASE"/>
    <property type="match status" value="1"/>
</dbReference>
<name>A0AA37NMA5_9BACT</name>
<dbReference type="SUPFAM" id="SSF52266">
    <property type="entry name" value="SGNH hydrolase"/>
    <property type="match status" value="1"/>
</dbReference>
<comment type="caution">
    <text evidence="1">The sequence shown here is derived from an EMBL/GenBank/DDBJ whole genome shotgun (WGS) entry which is preliminary data.</text>
</comment>
<protein>
    <submittedName>
        <fullName evidence="1">Uncharacterized protein</fullName>
    </submittedName>
</protein>
<dbReference type="GO" id="GO:0001681">
    <property type="term" value="F:sialate O-acetylesterase activity"/>
    <property type="evidence" value="ECO:0007669"/>
    <property type="project" value="InterPro"/>
</dbReference>
<proteinExistence type="predicted"/>
<evidence type="ECO:0000313" key="2">
    <source>
        <dbReference type="Proteomes" id="UP001055105"/>
    </source>
</evidence>
<dbReference type="Proteomes" id="UP001055105">
    <property type="component" value="Unassembled WGS sequence"/>
</dbReference>
<sequence>MICTNDLVEPYEFCNVHPKNKRDVGYRLAFMALNKTYGMKEIACQSPQYESMEIRDGKAHVRFKYMDQGFNRMADIRGFEICGADKVFYPADAVVENQFALVVSSEKVPEPVAVRYCFRDFQPGNLADTRELPVVPFRTDDF</sequence>
<reference evidence="1" key="1">
    <citation type="submission" date="2022-01" db="EMBL/GenBank/DDBJ databases">
        <title>Novel bile acid biosynthetic pathways are enriched in the microbiome of centenarians.</title>
        <authorList>
            <person name="Sato Y."/>
            <person name="Atarashi K."/>
            <person name="Plichta R.D."/>
            <person name="Arai Y."/>
            <person name="Sasajima S."/>
            <person name="Kearney M.S."/>
            <person name="Suda W."/>
            <person name="Takeshita K."/>
            <person name="Sasaki T."/>
            <person name="Okamoto S."/>
            <person name="Skelly N.A."/>
            <person name="Okamura Y."/>
            <person name="Vlamakis H."/>
            <person name="Li Y."/>
            <person name="Tanoue T."/>
            <person name="Takei H."/>
            <person name="Nittono H."/>
            <person name="Narushima S."/>
            <person name="Irie J."/>
            <person name="Itoh H."/>
            <person name="Moriya K."/>
            <person name="Sugiura Y."/>
            <person name="Suematsu M."/>
            <person name="Moritoki N."/>
            <person name="Shibata S."/>
            <person name="Littman R.D."/>
            <person name="Fischbach A.M."/>
            <person name="Uwamino Y."/>
            <person name="Inoue T."/>
            <person name="Honda A."/>
            <person name="Hattori M."/>
            <person name="Murai T."/>
            <person name="Xavier J.R."/>
            <person name="Hirose N."/>
            <person name="Honda K."/>
        </authorList>
    </citation>
    <scope>NUCLEOTIDE SEQUENCE</scope>
    <source>
        <strain evidence="1">CE91-St16</strain>
    </source>
</reference>
<organism evidence="1 2">
    <name type="scientific">Alistipes finegoldii</name>
    <dbReference type="NCBI Taxonomy" id="214856"/>
    <lineage>
        <taxon>Bacteria</taxon>
        <taxon>Pseudomonadati</taxon>
        <taxon>Bacteroidota</taxon>
        <taxon>Bacteroidia</taxon>
        <taxon>Bacteroidales</taxon>
        <taxon>Rikenellaceae</taxon>
        <taxon>Alistipes</taxon>
    </lineage>
</organism>
<dbReference type="PANTHER" id="PTHR22901:SF0">
    <property type="entry name" value="SIALATE O-ACETYLESTERASE"/>
    <property type="match status" value="1"/>
</dbReference>